<proteinExistence type="predicted"/>
<accession>A0A3N9XGD2</accession>
<protein>
    <recommendedName>
        <fullName evidence="4">Peptidase inhibitor</fullName>
    </recommendedName>
</protein>
<feature type="signal peptide" evidence="1">
    <location>
        <begin position="1"/>
        <end position="37"/>
    </location>
</feature>
<organism evidence="2 3">
    <name type="scientific">Micromonospora ureilytica</name>
    <dbReference type="NCBI Taxonomy" id="709868"/>
    <lineage>
        <taxon>Bacteria</taxon>
        <taxon>Bacillati</taxon>
        <taxon>Actinomycetota</taxon>
        <taxon>Actinomycetes</taxon>
        <taxon>Micromonosporales</taxon>
        <taxon>Micromonosporaceae</taxon>
        <taxon>Micromonospora</taxon>
    </lineage>
</organism>
<comment type="caution">
    <text evidence="2">The sequence shown here is derived from an EMBL/GenBank/DDBJ whole genome shotgun (WGS) entry which is preliminary data.</text>
</comment>
<sequence>MKTSTAQSPTRKALAVAAAVGVATVGTVLATAGPAQAAAWYCPSNIACFWSNGDAGGAVWTIDTSQGCKNMTTAWNDVASSVRNNANHGYLLRFWVNGNCSGKSYSIRPNQQGNLGNGGGTRYEFPNDAVSSYAVYPPGTWG</sequence>
<evidence type="ECO:0000256" key="1">
    <source>
        <dbReference type="SAM" id="SignalP"/>
    </source>
</evidence>
<gene>
    <name evidence="2" type="ORF">DDE19_29020</name>
</gene>
<dbReference type="RefSeq" id="WP_124822450.1">
    <property type="nucleotide sequence ID" value="NZ_QDGB01000352.1"/>
</dbReference>
<dbReference type="EMBL" id="QDGB01000352">
    <property type="protein sequence ID" value="RQX12214.1"/>
    <property type="molecule type" value="Genomic_DNA"/>
</dbReference>
<feature type="chain" id="PRO_5018116004" description="Peptidase inhibitor" evidence="1">
    <location>
        <begin position="38"/>
        <end position="142"/>
    </location>
</feature>
<dbReference type="Pfam" id="PF03995">
    <property type="entry name" value="Inhibitor_I36"/>
    <property type="match status" value="1"/>
</dbReference>
<reference evidence="2 3" key="1">
    <citation type="submission" date="2018-04" db="EMBL/GenBank/DDBJ databases">
        <title>Micromonosporas from Atacama Desert.</title>
        <authorList>
            <person name="Carro L."/>
            <person name="Klenk H.-P."/>
            <person name="Goodfellow M."/>
        </authorList>
    </citation>
    <scope>NUCLEOTIDE SEQUENCE [LARGE SCALE GENOMIC DNA]</scope>
    <source>
        <strain evidence="2 3">LB19</strain>
    </source>
</reference>
<evidence type="ECO:0000313" key="3">
    <source>
        <dbReference type="Proteomes" id="UP000278981"/>
    </source>
</evidence>
<evidence type="ECO:0000313" key="2">
    <source>
        <dbReference type="EMBL" id="RQX12214.1"/>
    </source>
</evidence>
<dbReference type="Gene3D" id="2.60.20.10">
    <property type="entry name" value="Crystallins"/>
    <property type="match status" value="1"/>
</dbReference>
<keyword evidence="1" id="KW-0732">Signal</keyword>
<name>A0A3N9XGD2_9ACTN</name>
<dbReference type="Proteomes" id="UP000278981">
    <property type="component" value="Unassembled WGS sequence"/>
</dbReference>
<dbReference type="AlphaFoldDB" id="A0A3N9XGD2"/>
<evidence type="ECO:0008006" key="4">
    <source>
        <dbReference type="Google" id="ProtNLM"/>
    </source>
</evidence>